<reference evidence="1" key="2">
    <citation type="submission" date="2023-06" db="EMBL/GenBank/DDBJ databases">
        <authorList>
            <person name="Lucena T."/>
            <person name="Sun Q."/>
        </authorList>
    </citation>
    <scope>NUCLEOTIDE SEQUENCE</scope>
    <source>
        <strain evidence="1">CECT 8869</strain>
    </source>
</reference>
<gene>
    <name evidence="1" type="ORF">Q2T41_07155</name>
</gene>
<keyword evidence="2" id="KW-1185">Reference proteome</keyword>
<sequence length="600" mass="68212">MKQILTQVTQGVFLTALLMVSSCKEEEKPIIDQTAELNQWFDDKYEERLQMSPLALTAQGRKDQYDKIDDLSKAAEENELAWMAASTKELHEKFDYDSLSDADRTSYDLWTYQYEIMKEGEAYSHMDYVFDQMHGMHTRLPSYLINFHKVDSIADMNSYISRIKETGRAMNQLVVRAKEQAAAGILPPRFAFETVIVQTKALKDGTPVFNDMKSKINALLTGDKITEEEATELIGKSEKAINDYFKPAYADLLSWLESEVDNAEEKPTGVSRHENGKDFYNYRLKVFTTTGMTADEVHEIGLKEVARIKSEMLAIMENVGFEGDLNAFFKFVNSDEQFFFPNTDEGRQGYLDESTKYLDDLTKKLPDYFGILPKAELQVKRVEAFREQDGAPQHYSAGTPDGSRKGTYYVHLSDMNAMPKSTMEGVAYHEGNPGHHMQISIAQELESVPKFRTQAGFSVYSEGWGLYSEALAKEMGGYQNPYYDFGRLVNEIWRAIRLVVDTGLHAKGWTEADGIKYFTENSSIAQGAMKAEVQRYMVMPGQATSYKIGMLKIQELRKMAETELGDSFDIKGFHDTILGGGALPLELLERRVRTWIATQK</sequence>
<dbReference type="PROSITE" id="PS51257">
    <property type="entry name" value="PROKAR_LIPOPROTEIN"/>
    <property type="match status" value="1"/>
</dbReference>
<proteinExistence type="predicted"/>
<dbReference type="RefSeq" id="WP_304435512.1">
    <property type="nucleotide sequence ID" value="NZ_JAUKUC010000001.1"/>
</dbReference>
<dbReference type="PANTHER" id="PTHR33361:SF16">
    <property type="entry name" value="DUF885 DOMAIN-CONTAINING PROTEIN"/>
    <property type="match status" value="1"/>
</dbReference>
<dbReference type="InterPro" id="IPR010281">
    <property type="entry name" value="DUF885"/>
</dbReference>
<evidence type="ECO:0000313" key="2">
    <source>
        <dbReference type="Proteomes" id="UP001168579"/>
    </source>
</evidence>
<organism evidence="1 2">
    <name type="scientific">Maribacter confluentis</name>
    <dbReference type="NCBI Taxonomy" id="1656093"/>
    <lineage>
        <taxon>Bacteria</taxon>
        <taxon>Pseudomonadati</taxon>
        <taxon>Bacteroidota</taxon>
        <taxon>Flavobacteriia</taxon>
        <taxon>Flavobacteriales</taxon>
        <taxon>Flavobacteriaceae</taxon>
        <taxon>Maribacter</taxon>
    </lineage>
</organism>
<protein>
    <submittedName>
        <fullName evidence="1">DUF885 domain-containing protein</fullName>
    </submittedName>
</protein>
<evidence type="ECO:0000313" key="1">
    <source>
        <dbReference type="EMBL" id="MDO1512427.1"/>
    </source>
</evidence>
<dbReference type="EMBL" id="JAUKUC010000001">
    <property type="protein sequence ID" value="MDO1512427.1"/>
    <property type="molecule type" value="Genomic_DNA"/>
</dbReference>
<name>A0ABT8RPM2_9FLAO</name>
<reference evidence="1" key="1">
    <citation type="journal article" date="2014" name="Int. J. Syst. Evol. Microbiol.">
        <title>Complete genome of a new Firmicutes species belonging to the dominant human colonic microbiota ('Ruminococcus bicirculans') reveals two chromosomes and a selective capacity to utilize plant glucans.</title>
        <authorList>
            <consortium name="NISC Comparative Sequencing Program"/>
            <person name="Wegmann U."/>
            <person name="Louis P."/>
            <person name="Goesmann A."/>
            <person name="Henrissat B."/>
            <person name="Duncan S.H."/>
            <person name="Flint H.J."/>
        </authorList>
    </citation>
    <scope>NUCLEOTIDE SEQUENCE</scope>
    <source>
        <strain evidence="1">CECT 8869</strain>
    </source>
</reference>
<dbReference type="PANTHER" id="PTHR33361">
    <property type="entry name" value="GLR0591 PROTEIN"/>
    <property type="match status" value="1"/>
</dbReference>
<dbReference type="Pfam" id="PF05960">
    <property type="entry name" value="DUF885"/>
    <property type="match status" value="1"/>
</dbReference>
<comment type="caution">
    <text evidence="1">The sequence shown here is derived from an EMBL/GenBank/DDBJ whole genome shotgun (WGS) entry which is preliminary data.</text>
</comment>
<dbReference type="Proteomes" id="UP001168579">
    <property type="component" value="Unassembled WGS sequence"/>
</dbReference>
<accession>A0ABT8RPM2</accession>